<organism evidence="1 2">
    <name type="scientific">Globodera pallida</name>
    <name type="common">Potato cyst nematode worm</name>
    <name type="synonym">Heterodera pallida</name>
    <dbReference type="NCBI Taxonomy" id="36090"/>
    <lineage>
        <taxon>Eukaryota</taxon>
        <taxon>Metazoa</taxon>
        <taxon>Ecdysozoa</taxon>
        <taxon>Nematoda</taxon>
        <taxon>Chromadorea</taxon>
        <taxon>Rhabditida</taxon>
        <taxon>Tylenchina</taxon>
        <taxon>Tylenchomorpha</taxon>
        <taxon>Tylenchoidea</taxon>
        <taxon>Heteroderidae</taxon>
        <taxon>Heteroderinae</taxon>
        <taxon>Globodera</taxon>
    </lineage>
</organism>
<keyword evidence="1" id="KW-1185">Reference proteome</keyword>
<reference evidence="1" key="1">
    <citation type="submission" date="2013-12" db="EMBL/GenBank/DDBJ databases">
        <authorList>
            <person name="Aslett M."/>
        </authorList>
    </citation>
    <scope>NUCLEOTIDE SEQUENCE [LARGE SCALE GENOMIC DNA]</scope>
    <source>
        <strain evidence="1">Lindley</strain>
    </source>
</reference>
<dbReference type="AlphaFoldDB" id="A0A183C0B8"/>
<reference evidence="1" key="2">
    <citation type="submission" date="2014-05" db="EMBL/GenBank/DDBJ databases">
        <title>The genome and life-stage specific transcriptomes of Globodera pallida elucidate key aspects of plant parasitism by a cyst nematode.</title>
        <authorList>
            <person name="Cotton J.A."/>
            <person name="Lilley C.J."/>
            <person name="Jones L.M."/>
            <person name="Kikuchi T."/>
            <person name="Reid A.J."/>
            <person name="Thorpe P."/>
            <person name="Tsai I.J."/>
            <person name="Beasley H."/>
            <person name="Blok V."/>
            <person name="Cock P.J.A."/>
            <person name="Van den Akker S.E."/>
            <person name="Holroyd N."/>
            <person name="Hunt M."/>
            <person name="Mantelin S."/>
            <person name="Naghra H."/>
            <person name="Pain A."/>
            <person name="Palomares-Rius J.E."/>
            <person name="Zarowiecki M."/>
            <person name="Berriman M."/>
            <person name="Jones J.T."/>
            <person name="Urwin P.E."/>
        </authorList>
    </citation>
    <scope>NUCLEOTIDE SEQUENCE [LARGE SCALE GENOMIC DNA]</scope>
    <source>
        <strain evidence="1">Lindley</strain>
    </source>
</reference>
<evidence type="ECO:0000313" key="2">
    <source>
        <dbReference type="WBParaSite" id="GPLIN_000631000"/>
    </source>
</evidence>
<dbReference type="WBParaSite" id="GPLIN_000631000">
    <property type="protein sequence ID" value="GPLIN_000631000"/>
    <property type="gene ID" value="GPLIN_000631000"/>
</dbReference>
<proteinExistence type="predicted"/>
<dbReference type="Proteomes" id="UP000050741">
    <property type="component" value="Unassembled WGS sequence"/>
</dbReference>
<name>A0A183C0B8_GLOPA</name>
<sequence length="94" mass="10468">MWSTNCLQKSACCCPSPSFSCQWLPGPNIMAQLLAAELLELLEEAVPTDFLVRSPRGIGRLRLRLGWDAQFSDKTARFVVMRARLALMGVKTTP</sequence>
<reference evidence="2" key="3">
    <citation type="submission" date="2016-06" db="UniProtKB">
        <authorList>
            <consortium name="WormBaseParasite"/>
        </authorList>
    </citation>
    <scope>IDENTIFICATION</scope>
</reference>
<evidence type="ECO:0000313" key="1">
    <source>
        <dbReference type="Proteomes" id="UP000050741"/>
    </source>
</evidence>
<accession>A0A183C0B8</accession>
<protein>
    <submittedName>
        <fullName evidence="2">SAM-dependent methyltransferase</fullName>
    </submittedName>
</protein>